<organism evidence="1 2">
    <name type="scientific">Streblomastix strix</name>
    <dbReference type="NCBI Taxonomy" id="222440"/>
    <lineage>
        <taxon>Eukaryota</taxon>
        <taxon>Metamonada</taxon>
        <taxon>Preaxostyla</taxon>
        <taxon>Oxymonadida</taxon>
        <taxon>Streblomastigidae</taxon>
        <taxon>Streblomastix</taxon>
    </lineage>
</organism>
<proteinExistence type="predicted"/>
<comment type="caution">
    <text evidence="1">The sequence shown here is derived from an EMBL/GenBank/DDBJ whole genome shotgun (WGS) entry which is preliminary data.</text>
</comment>
<sequence>MEQTRALCGLSAQLQVLLDGLDNCERKLDAKIAGGLPCRTNKKDLVCFDEAHNDTAYEMRMSLKIRIQDEINWMNSECIIDALEQLHIDWHAIWKAIYEAGIKAACESKLCH</sequence>
<evidence type="ECO:0000313" key="1">
    <source>
        <dbReference type="EMBL" id="KAA6379770.1"/>
    </source>
</evidence>
<evidence type="ECO:0000313" key="2">
    <source>
        <dbReference type="Proteomes" id="UP000324800"/>
    </source>
</evidence>
<gene>
    <name evidence="1" type="ORF">EZS28_024704</name>
</gene>
<dbReference type="Proteomes" id="UP000324800">
    <property type="component" value="Unassembled WGS sequence"/>
</dbReference>
<reference evidence="1 2" key="1">
    <citation type="submission" date="2019-03" db="EMBL/GenBank/DDBJ databases">
        <title>Single cell metagenomics reveals metabolic interactions within the superorganism composed of flagellate Streblomastix strix and complex community of Bacteroidetes bacteria on its surface.</title>
        <authorList>
            <person name="Treitli S.C."/>
            <person name="Kolisko M."/>
            <person name="Husnik F."/>
            <person name="Keeling P."/>
            <person name="Hampl V."/>
        </authorList>
    </citation>
    <scope>NUCLEOTIDE SEQUENCE [LARGE SCALE GENOMIC DNA]</scope>
    <source>
        <strain evidence="1">ST1C</strain>
    </source>
</reference>
<dbReference type="EMBL" id="SNRW01008281">
    <property type="protein sequence ID" value="KAA6379770.1"/>
    <property type="molecule type" value="Genomic_DNA"/>
</dbReference>
<accession>A0A5J4VB81</accession>
<dbReference type="AlphaFoldDB" id="A0A5J4VB81"/>
<protein>
    <submittedName>
        <fullName evidence="1">Uncharacterized protein</fullName>
    </submittedName>
</protein>
<name>A0A5J4VB81_9EUKA</name>